<evidence type="ECO:0000313" key="1">
    <source>
        <dbReference type="EMBL" id="BBU83142.1"/>
    </source>
</evidence>
<evidence type="ECO:0000313" key="7">
    <source>
        <dbReference type="Proteomes" id="UP000288730"/>
    </source>
</evidence>
<dbReference type="Proteomes" id="UP001180189">
    <property type="component" value="Chromosome"/>
</dbReference>
<proteinExistence type="predicted"/>
<evidence type="ECO:0000313" key="2">
    <source>
        <dbReference type="EMBL" id="EMJ5255443.1"/>
    </source>
</evidence>
<dbReference type="RefSeq" id="WP_000431205.1">
    <property type="nucleotide sequence ID" value="NZ_AP018784.2"/>
</dbReference>
<dbReference type="Gene3D" id="1.10.3600.10">
    <property type="entry name" value="Putative bacterial toxin ydaT"/>
    <property type="match status" value="1"/>
</dbReference>
<dbReference type="InterPro" id="IPR037042">
    <property type="entry name" value="YdaT-like_sf"/>
</dbReference>
<name>A0A061YE24_ECOLX</name>
<dbReference type="InterPro" id="IPR009364">
    <property type="entry name" value="YdaT-like"/>
</dbReference>
<dbReference type="Proteomes" id="UP000467488">
    <property type="component" value="Chromosome"/>
</dbReference>
<dbReference type="EMBL" id="SCJN01000025">
    <property type="protein sequence ID" value="RXD17376.1"/>
    <property type="molecule type" value="Genomic_DNA"/>
</dbReference>
<dbReference type="Pfam" id="PF06254">
    <property type="entry name" value="YdaT_toxin"/>
    <property type="match status" value="1"/>
</dbReference>
<dbReference type="EMBL" id="ABONVU020000015">
    <property type="protein sequence ID" value="EMJ5255443.1"/>
    <property type="molecule type" value="Genomic_DNA"/>
</dbReference>
<reference evidence="4" key="1">
    <citation type="journal article" date="2018" name="Genome Biol.">
        <title>SKESA: strategic k-mer extension for scrupulous assemblies.</title>
        <authorList>
            <person name="Souvorov A."/>
            <person name="Agarwala R."/>
            <person name="Lipman D.J."/>
        </authorList>
    </citation>
    <scope>NUCLEOTIDE SEQUENCE [LARGE SCALE GENOMIC DNA]</scope>
    <source>
        <strain evidence="4">C0382</strain>
        <strain evidence="3">EC00763</strain>
    </source>
</reference>
<dbReference type="Proteomes" id="UP001285616">
    <property type="component" value="Unassembled WGS sequence"/>
</dbReference>
<accession>A0A061YE24</accession>
<evidence type="ECO:0000313" key="8">
    <source>
        <dbReference type="Proteomes" id="UP000467488"/>
    </source>
</evidence>
<reference evidence="4" key="4">
    <citation type="submission" date="2020-01" db="EMBL/GenBank/DDBJ databases">
        <authorList>
            <consortium name="NCBI Pathogen Detection Project"/>
        </authorList>
    </citation>
    <scope>NUCLEOTIDE SEQUENCE</scope>
    <source>
        <strain evidence="4">C0382</strain>
        <strain evidence="3">EC00763</strain>
    </source>
</reference>
<protein>
    <submittedName>
        <fullName evidence="6">Toxin YdaT domain-containing protein</fullName>
    </submittedName>
</protein>
<evidence type="ECO:0000313" key="6">
    <source>
        <dbReference type="EMBL" id="WLM93886.1"/>
    </source>
</evidence>
<evidence type="ECO:0000313" key="4">
    <source>
        <dbReference type="EMBL" id="HAH7770664.1"/>
    </source>
</evidence>
<reference evidence="6" key="5">
    <citation type="journal article" date="2023" name="Microorganisms">
        <title>Comparative Genomic Analysis of ST131 Subclade C2 of ESBL-Producing E. coli Isolates from Patients with Recurrent and Sporadic Urinary Tract Infections.</title>
        <authorList>
            <person name="Jaen-Luchoro D."/>
            <person name="Kahnamouei A."/>
            <person name="Yazdanshenas S."/>
            <person name="Lindblom A."/>
            <person name="Samuelsson E."/>
            <person name="Ahren C."/>
            <person name="Karami N."/>
        </authorList>
    </citation>
    <scope>NUCLEOTIDE SEQUENCE</scope>
    <source>
        <strain evidence="6">S7</strain>
    </source>
</reference>
<sequence length="158" mass="17767">MENQEELQKEILTWAARAGQELVTIEICRAWFSQGRNDELRLHEFEDADGNVDWRAINNNRQKIFRWLRGETTAARRKTQVLASVMKAVLPAERRARLESPGDPVLLATLAAKEGVEAINAVHLHFAPELTIQEIDEAIAALVATRGAVIRTAQDHHA</sequence>
<reference evidence="1 8" key="3">
    <citation type="submission" date="2020-01" db="EMBL/GenBank/DDBJ databases">
        <title>Dynamics of blaIMP-6 dissemination in carbapenem resistant Enterobacteriacea isolated from regional surveillance in Osaka, Japan.</title>
        <authorList>
            <person name="Abe R."/>
            <person name="Akeda Y."/>
            <person name="Sugawara Y."/>
            <person name="Yamamoto N."/>
            <person name="Tomono K."/>
            <person name="Takeuchi D."/>
            <person name="Kawahara R."/>
            <person name="Hamada S."/>
        </authorList>
    </citation>
    <scope>NUCLEOTIDE SEQUENCE [LARGE SCALE GENOMIC DNA]</scope>
    <source>
        <strain evidence="1 8">E300</strain>
    </source>
</reference>
<dbReference type="EMBL" id="DABBJX010000011">
    <property type="protein sequence ID" value="HAH4524718.1"/>
    <property type="molecule type" value="Genomic_DNA"/>
</dbReference>
<dbReference type="EMBL" id="DABCJL010000011">
    <property type="protein sequence ID" value="HAH7770664.1"/>
    <property type="molecule type" value="Genomic_DNA"/>
</dbReference>
<dbReference type="Proteomes" id="UP000288730">
    <property type="component" value="Unassembled WGS sequence"/>
</dbReference>
<dbReference type="Proteomes" id="UP000843571">
    <property type="component" value="Unassembled WGS sequence"/>
</dbReference>
<reference evidence="2" key="6">
    <citation type="submission" date="2024-02" db="EMBL/GenBank/DDBJ databases">
        <authorList>
            <consortium name="Clinical and Environmental Microbiology Branch: Whole genome sequencing antimicrobial resistance pathogens in the healthcare setting"/>
        </authorList>
    </citation>
    <scope>NUCLEOTIDE SEQUENCE</scope>
    <source>
        <strain evidence="2">1924188</strain>
    </source>
</reference>
<gene>
    <name evidence="1" type="ORF">EIMP300_45420</name>
    <name evidence="5" type="ORF">EPS76_05320</name>
    <name evidence="3" type="ORF">GRC73_11945</name>
    <name evidence="4" type="ORF">HIE29_004154</name>
    <name evidence="6" type="ORF">OGM49_14120</name>
    <name evidence="2" type="ORF">R8O40_003726</name>
</gene>
<dbReference type="EMBL" id="AP022360">
    <property type="protein sequence ID" value="BBU83142.1"/>
    <property type="molecule type" value="Genomic_DNA"/>
</dbReference>
<evidence type="ECO:0000313" key="5">
    <source>
        <dbReference type="EMBL" id="RXD17376.1"/>
    </source>
</evidence>
<organism evidence="4">
    <name type="scientific">Escherichia coli</name>
    <dbReference type="NCBI Taxonomy" id="562"/>
    <lineage>
        <taxon>Bacteria</taxon>
        <taxon>Pseudomonadati</taxon>
        <taxon>Pseudomonadota</taxon>
        <taxon>Gammaproteobacteria</taxon>
        <taxon>Enterobacterales</taxon>
        <taxon>Enterobacteriaceae</taxon>
        <taxon>Escherichia</taxon>
    </lineage>
</organism>
<evidence type="ECO:0000313" key="3">
    <source>
        <dbReference type="EMBL" id="HAH4524718.1"/>
    </source>
</evidence>
<reference evidence="5 7" key="2">
    <citation type="submission" date="2019-01" db="EMBL/GenBank/DDBJ databases">
        <title>Genomic analysis of febrile catheter-associated UTI E. coli isolates.</title>
        <authorList>
            <person name="Potter R."/>
            <person name="Zou Z."/>
            <person name="Henderson J."/>
            <person name="Dantas G."/>
        </authorList>
    </citation>
    <scope>NUCLEOTIDE SEQUENCE [LARGE SCALE GENOMIC DNA]</scope>
    <source>
        <strain evidence="5 7">29_CAASB</strain>
    </source>
</reference>
<dbReference type="EMBL" id="CP107128">
    <property type="protein sequence ID" value="WLM93886.1"/>
    <property type="molecule type" value="Genomic_DNA"/>
</dbReference>
<dbReference type="AlphaFoldDB" id="A0A061YE24"/>